<accession>A0A2T9Y8L6</accession>
<evidence type="ECO:0000313" key="8">
    <source>
        <dbReference type="Proteomes" id="UP000245383"/>
    </source>
</evidence>
<reference evidence="7 8" key="1">
    <citation type="journal article" date="2018" name="MBio">
        <title>Comparative Genomics Reveals the Core Gene Toolbox for the Fungus-Insect Symbiosis.</title>
        <authorList>
            <person name="Wang Y."/>
            <person name="Stata M."/>
            <person name="Wang W."/>
            <person name="Stajich J.E."/>
            <person name="White M.M."/>
            <person name="Moncalvo J.M."/>
        </authorList>
    </citation>
    <scope>NUCLEOTIDE SEQUENCE [LARGE SCALE GENOMIC DNA]</scope>
    <source>
        <strain evidence="7 8">SWE-8-4</strain>
    </source>
</reference>
<comment type="pathway">
    <text evidence="1 6">Cofactor biosynthesis; (R)-pantothenate biosynthesis; (R)-pantoate from 3-methyl-2-oxobutanoate: step 1/2.</text>
</comment>
<dbReference type="InterPro" id="IPR003700">
    <property type="entry name" value="Pantoate_hydroxy_MeTrfase"/>
</dbReference>
<dbReference type="AlphaFoldDB" id="A0A2T9Y8L6"/>
<gene>
    <name evidence="7" type="ORF">BB561_005747</name>
</gene>
<evidence type="ECO:0000256" key="1">
    <source>
        <dbReference type="ARBA" id="ARBA00005033"/>
    </source>
</evidence>
<proteinExistence type="inferred from homology"/>
<dbReference type="PANTHER" id="PTHR20881:SF0">
    <property type="entry name" value="3-METHYL-2-OXOBUTANOATE HYDROXYMETHYLTRANSFERASE"/>
    <property type="match status" value="1"/>
</dbReference>
<dbReference type="OrthoDB" id="425211at2759"/>
<dbReference type="Proteomes" id="UP000245383">
    <property type="component" value="Unassembled WGS sequence"/>
</dbReference>
<dbReference type="InterPro" id="IPR015813">
    <property type="entry name" value="Pyrv/PenolPyrv_kinase-like_dom"/>
</dbReference>
<dbReference type="NCBIfam" id="TIGR00222">
    <property type="entry name" value="panB"/>
    <property type="match status" value="1"/>
</dbReference>
<comment type="function">
    <text evidence="6">Catalyzes the reversible reaction in which hydroxymethyl group from 5,10-methylenetetrahydrofolate is transferred onto alpha-ketoisovalerate to form ketopantoate.</text>
</comment>
<comment type="catalytic activity">
    <reaction evidence="5 6">
        <text>(6R)-5,10-methylene-5,6,7,8-tetrahydrofolate + 3-methyl-2-oxobutanoate + H2O = 2-dehydropantoate + (6S)-5,6,7,8-tetrahydrofolate</text>
        <dbReference type="Rhea" id="RHEA:11824"/>
        <dbReference type="ChEBI" id="CHEBI:11561"/>
        <dbReference type="ChEBI" id="CHEBI:11851"/>
        <dbReference type="ChEBI" id="CHEBI:15377"/>
        <dbReference type="ChEBI" id="CHEBI:15636"/>
        <dbReference type="ChEBI" id="CHEBI:57453"/>
        <dbReference type="EC" id="2.1.2.11"/>
    </reaction>
</comment>
<dbReference type="FunFam" id="3.20.20.60:FF:000003">
    <property type="entry name" value="3-methyl-2-oxobutanoate hydroxymethyltransferase"/>
    <property type="match status" value="1"/>
</dbReference>
<dbReference type="GO" id="GO:0000287">
    <property type="term" value="F:magnesium ion binding"/>
    <property type="evidence" value="ECO:0007669"/>
    <property type="project" value="TreeGrafter"/>
</dbReference>
<dbReference type="GO" id="GO:0003864">
    <property type="term" value="F:3-methyl-2-oxobutanoate hydroxymethyltransferase activity"/>
    <property type="evidence" value="ECO:0007669"/>
    <property type="project" value="UniProtKB-EC"/>
</dbReference>
<dbReference type="EC" id="2.1.2.11" evidence="3 6"/>
<dbReference type="EMBL" id="MBFR01000368">
    <property type="protein sequence ID" value="PVU88665.1"/>
    <property type="molecule type" value="Genomic_DNA"/>
</dbReference>
<evidence type="ECO:0000256" key="5">
    <source>
        <dbReference type="ARBA" id="ARBA00049172"/>
    </source>
</evidence>
<evidence type="ECO:0000256" key="4">
    <source>
        <dbReference type="ARBA" id="ARBA00022679"/>
    </source>
</evidence>
<comment type="caution">
    <text evidence="7">The sequence shown here is derived from an EMBL/GenBank/DDBJ whole genome shotgun (WGS) entry which is preliminary data.</text>
</comment>
<evidence type="ECO:0000256" key="6">
    <source>
        <dbReference type="RuleBase" id="RU362100"/>
    </source>
</evidence>
<dbReference type="GO" id="GO:0005739">
    <property type="term" value="C:mitochondrion"/>
    <property type="evidence" value="ECO:0007669"/>
    <property type="project" value="TreeGrafter"/>
</dbReference>
<dbReference type="SUPFAM" id="SSF51621">
    <property type="entry name" value="Phosphoenolpyruvate/pyruvate domain"/>
    <property type="match status" value="1"/>
</dbReference>
<keyword evidence="6" id="KW-0566">Pantothenate biosynthesis</keyword>
<dbReference type="CDD" id="cd06557">
    <property type="entry name" value="KPHMT-like"/>
    <property type="match status" value="1"/>
</dbReference>
<dbReference type="Pfam" id="PF02548">
    <property type="entry name" value="Pantoate_transf"/>
    <property type="match status" value="1"/>
</dbReference>
<dbReference type="InterPro" id="IPR040442">
    <property type="entry name" value="Pyrv_kinase-like_dom_sf"/>
</dbReference>
<dbReference type="PANTHER" id="PTHR20881">
    <property type="entry name" value="3-METHYL-2-OXOBUTANOATE HYDROXYMETHYLTRANSFERASE"/>
    <property type="match status" value="1"/>
</dbReference>
<keyword evidence="4 6" id="KW-0808">Transferase</keyword>
<sequence length="324" mass="35062">MLLYSRLKAFPCISSLKYWKHSLPYSSFAPISNKKTTLLTLQKKYQEKAPISMITAYDYPTGLAANNSTVDTVLVGDSLAMTCLGYSSTHQLSLDTMIHHCAAVSRALSHPFLIADLPFGSYNCSNSQAINSAIAIVQKGQAECVKLEGGSSIIIERINNIVKAAGIPVCAHIGLTPQYSSSLGGFKVQGKTLKQAQSLFDQALALQNAGVSLIVLEAVPEIVGKAITRILEIPTIGIGAGRFTSGQVLVISDIVDINNSTAAPKFVKKYASLGKAYSDAINQYAQDVSQRIYPDPSAHNYAIPQKNEDEIKDYLLKQYLIQLD</sequence>
<comment type="similarity">
    <text evidence="2 6">Belongs to the PanB family.</text>
</comment>
<dbReference type="UniPathway" id="UPA00028">
    <property type="reaction ID" value="UER00003"/>
</dbReference>
<organism evidence="7 8">
    <name type="scientific">Smittium simulii</name>
    <dbReference type="NCBI Taxonomy" id="133385"/>
    <lineage>
        <taxon>Eukaryota</taxon>
        <taxon>Fungi</taxon>
        <taxon>Fungi incertae sedis</taxon>
        <taxon>Zoopagomycota</taxon>
        <taxon>Kickxellomycotina</taxon>
        <taxon>Harpellomycetes</taxon>
        <taxon>Harpellales</taxon>
        <taxon>Legeriomycetaceae</taxon>
        <taxon>Smittium</taxon>
    </lineage>
</organism>
<dbReference type="STRING" id="133385.A0A2T9Y8L6"/>
<evidence type="ECO:0000256" key="2">
    <source>
        <dbReference type="ARBA" id="ARBA00008676"/>
    </source>
</evidence>
<dbReference type="NCBIfam" id="NF001452">
    <property type="entry name" value="PRK00311.1"/>
    <property type="match status" value="1"/>
</dbReference>
<evidence type="ECO:0000256" key="3">
    <source>
        <dbReference type="ARBA" id="ARBA00012618"/>
    </source>
</evidence>
<name>A0A2T9Y8L6_9FUNG</name>
<dbReference type="Gene3D" id="3.20.20.60">
    <property type="entry name" value="Phosphoenolpyruvate-binding domains"/>
    <property type="match status" value="1"/>
</dbReference>
<protein>
    <recommendedName>
        <fullName evidence="3 6">3-methyl-2-oxobutanoate hydroxymethyltransferase</fullName>
        <ecNumber evidence="3 6">2.1.2.11</ecNumber>
    </recommendedName>
</protein>
<keyword evidence="8" id="KW-1185">Reference proteome</keyword>
<dbReference type="GO" id="GO:0015940">
    <property type="term" value="P:pantothenate biosynthetic process"/>
    <property type="evidence" value="ECO:0007669"/>
    <property type="project" value="UniProtKB-UniPathway"/>
</dbReference>
<dbReference type="HAMAP" id="MF_00156">
    <property type="entry name" value="PanB"/>
    <property type="match status" value="1"/>
</dbReference>
<evidence type="ECO:0000313" key="7">
    <source>
        <dbReference type="EMBL" id="PVU88665.1"/>
    </source>
</evidence>